<evidence type="ECO:0000259" key="5">
    <source>
        <dbReference type="Pfam" id="PF13407"/>
    </source>
</evidence>
<comment type="subcellular location">
    <subcellularLocation>
        <location evidence="1">Cell envelope</location>
    </subcellularLocation>
</comment>
<dbReference type="PANTHER" id="PTHR46847:SF1">
    <property type="entry name" value="D-ALLOSE-BINDING PERIPLASMIC PROTEIN-RELATED"/>
    <property type="match status" value="1"/>
</dbReference>
<dbReference type="PANTHER" id="PTHR46847">
    <property type="entry name" value="D-ALLOSE-BINDING PERIPLASMIC PROTEIN-RELATED"/>
    <property type="match status" value="1"/>
</dbReference>
<gene>
    <name evidence="6" type="ORF">JP75_11010</name>
</gene>
<evidence type="ECO:0000313" key="6">
    <source>
        <dbReference type="EMBL" id="KFL31109.1"/>
    </source>
</evidence>
<dbReference type="OrthoDB" id="3600104at2"/>
<accession>A0A087M2K6</accession>
<feature type="domain" description="Periplasmic binding protein" evidence="5">
    <location>
        <begin position="29"/>
        <end position="278"/>
    </location>
</feature>
<dbReference type="InterPro" id="IPR025997">
    <property type="entry name" value="SBP_2_dom"/>
</dbReference>
<dbReference type="Gene3D" id="3.40.50.2300">
    <property type="match status" value="2"/>
</dbReference>
<dbReference type="GO" id="GO:0030313">
    <property type="term" value="C:cell envelope"/>
    <property type="evidence" value="ECO:0007669"/>
    <property type="project" value="UniProtKB-SubCell"/>
</dbReference>
<dbReference type="STRING" id="46914.JP75_11010"/>
<proteinExistence type="inferred from homology"/>
<name>A0A087M2K6_9HYPH</name>
<evidence type="ECO:0000256" key="3">
    <source>
        <dbReference type="ARBA" id="ARBA00022729"/>
    </source>
</evidence>
<evidence type="ECO:0000256" key="2">
    <source>
        <dbReference type="ARBA" id="ARBA00007639"/>
    </source>
</evidence>
<dbReference type="GO" id="GO:0030246">
    <property type="term" value="F:carbohydrate binding"/>
    <property type="evidence" value="ECO:0007669"/>
    <property type="project" value="UniProtKB-ARBA"/>
</dbReference>
<evidence type="ECO:0000313" key="7">
    <source>
        <dbReference type="Proteomes" id="UP000028981"/>
    </source>
</evidence>
<feature type="signal peptide" evidence="4">
    <location>
        <begin position="1"/>
        <end position="23"/>
    </location>
</feature>
<dbReference type="SUPFAM" id="SSF53822">
    <property type="entry name" value="Periplasmic binding protein-like I"/>
    <property type="match status" value="1"/>
</dbReference>
<protein>
    <submittedName>
        <fullName evidence="6">ABC transporter substrate-binding protein</fullName>
    </submittedName>
</protein>
<dbReference type="EMBL" id="JQGC01000008">
    <property type="protein sequence ID" value="KFL31109.1"/>
    <property type="molecule type" value="Genomic_DNA"/>
</dbReference>
<evidence type="ECO:0000256" key="1">
    <source>
        <dbReference type="ARBA" id="ARBA00004196"/>
    </source>
</evidence>
<reference evidence="6 7" key="1">
    <citation type="submission" date="2014-08" db="EMBL/GenBank/DDBJ databases">
        <authorList>
            <person name="Hassan Y.I."/>
            <person name="Lepp D."/>
            <person name="Zhou T."/>
        </authorList>
    </citation>
    <scope>NUCLEOTIDE SEQUENCE [LARGE SCALE GENOMIC DNA]</scope>
    <source>
        <strain evidence="6 7">IFO13584</strain>
    </source>
</reference>
<feature type="chain" id="PRO_5001825821" evidence="4">
    <location>
        <begin position="24"/>
        <end position="316"/>
    </location>
</feature>
<dbReference type="InterPro" id="IPR028082">
    <property type="entry name" value="Peripla_BP_I"/>
</dbReference>
<organism evidence="6 7">
    <name type="scientific">Devosia riboflavina</name>
    <dbReference type="NCBI Taxonomy" id="46914"/>
    <lineage>
        <taxon>Bacteria</taxon>
        <taxon>Pseudomonadati</taxon>
        <taxon>Pseudomonadota</taxon>
        <taxon>Alphaproteobacteria</taxon>
        <taxon>Hyphomicrobiales</taxon>
        <taxon>Devosiaceae</taxon>
        <taxon>Devosia</taxon>
    </lineage>
</organism>
<keyword evidence="7" id="KW-1185">Reference proteome</keyword>
<sequence>MKLVKSLMASAVIAGSLTGAVVAQDKVTIGVSVPAADHGWTGGVNYFAQQAIDRLATTYPDVEFVFASAPDAPKQIADIEDMVSTRGIDALVILPGDPDAMTSAIKQVKDAGKFVTVVDRQLSIDGVEDLYVAGDNPGLGANAAAYIKESLPDGGNIVILRGLPIPIDQQRFDGFMAGIEGSNITVLDDEFANWNRDDGFKVMQDFLTRFPDIKAVWTQDDDISLGAIEAIKQAGREGEMFIVGGAGMQQILQAVANGDALTPVDVSYSPAMIATAIELTTSHLVGGIHVDGRYILDSTLITKDNAAEFLDPSSPF</sequence>
<comment type="caution">
    <text evidence="6">The sequence shown here is derived from an EMBL/GenBank/DDBJ whole genome shotgun (WGS) entry which is preliminary data.</text>
</comment>
<dbReference type="AlphaFoldDB" id="A0A087M2K6"/>
<evidence type="ECO:0000256" key="4">
    <source>
        <dbReference type="SAM" id="SignalP"/>
    </source>
</evidence>
<dbReference type="RefSeq" id="WP_035082581.1">
    <property type="nucleotide sequence ID" value="NZ_JQGC01000008.1"/>
</dbReference>
<dbReference type="Proteomes" id="UP000028981">
    <property type="component" value="Unassembled WGS sequence"/>
</dbReference>
<dbReference type="Pfam" id="PF13407">
    <property type="entry name" value="Peripla_BP_4"/>
    <property type="match status" value="1"/>
</dbReference>
<keyword evidence="3 4" id="KW-0732">Signal</keyword>
<comment type="similarity">
    <text evidence="2">Belongs to the bacterial solute-binding protein 2 family.</text>
</comment>